<organism evidence="1 2">
    <name type="scientific">Streblomastix strix</name>
    <dbReference type="NCBI Taxonomy" id="222440"/>
    <lineage>
        <taxon>Eukaryota</taxon>
        <taxon>Metamonada</taxon>
        <taxon>Preaxostyla</taxon>
        <taxon>Oxymonadida</taxon>
        <taxon>Streblomastigidae</taxon>
        <taxon>Streblomastix</taxon>
    </lineage>
</organism>
<sequence>MDYASDYNVDGGLLSFGEFIFLELLSEMELPQDVRQFLILNKKTFKLILHPRYARIIQSIIQITPIFIIKEAWQGRSDGNKFIHSDRNDWCSIAIDPIISEGIVRIEVMFEKSGGYGKIDIEIGFADASCSFTAHKGPQEDGNQEKSVSYNGYYGELYHITYTTGNHKYENGQRVAVEVDMTTVPRRATFFVDDVEQPNYVISIPSEIRFWVYSFYESSSFTITKFERLIQSTAKGVEGSKALEWGKEWI</sequence>
<evidence type="ECO:0000313" key="1">
    <source>
        <dbReference type="EMBL" id="KAA6387284.1"/>
    </source>
</evidence>
<reference evidence="1 2" key="1">
    <citation type="submission" date="2019-03" db="EMBL/GenBank/DDBJ databases">
        <title>Single cell metagenomics reveals metabolic interactions within the superorganism composed of flagellate Streblomastix strix and complex community of Bacteroidetes bacteria on its surface.</title>
        <authorList>
            <person name="Treitli S.C."/>
            <person name="Kolisko M."/>
            <person name="Husnik F."/>
            <person name="Keeling P."/>
            <person name="Hampl V."/>
        </authorList>
    </citation>
    <scope>NUCLEOTIDE SEQUENCE [LARGE SCALE GENOMIC DNA]</scope>
    <source>
        <strain evidence="1">ST1C</strain>
    </source>
</reference>
<evidence type="ECO:0000313" key="2">
    <source>
        <dbReference type="Proteomes" id="UP000324800"/>
    </source>
</evidence>
<proteinExistence type="predicted"/>
<protein>
    <submittedName>
        <fullName evidence="1">Uncharacterized protein</fullName>
    </submittedName>
</protein>
<dbReference type="Proteomes" id="UP000324800">
    <property type="component" value="Unassembled WGS sequence"/>
</dbReference>
<accession>A0A5J4VX42</accession>
<dbReference type="EMBL" id="SNRW01004441">
    <property type="protein sequence ID" value="KAA6387284.1"/>
    <property type="molecule type" value="Genomic_DNA"/>
</dbReference>
<name>A0A5J4VX42_9EUKA</name>
<dbReference type="Gene3D" id="2.60.120.920">
    <property type="match status" value="1"/>
</dbReference>
<dbReference type="AlphaFoldDB" id="A0A5J4VX42"/>
<gene>
    <name evidence="1" type="ORF">EZS28_017191</name>
</gene>
<comment type="caution">
    <text evidence="1">The sequence shown here is derived from an EMBL/GenBank/DDBJ whole genome shotgun (WGS) entry which is preliminary data.</text>
</comment>
<dbReference type="InterPro" id="IPR043136">
    <property type="entry name" value="B30.2/SPRY_sf"/>
</dbReference>